<evidence type="ECO:0000256" key="11">
    <source>
        <dbReference type="ARBA" id="ARBA00022840"/>
    </source>
</evidence>
<dbReference type="FunFam" id="3.20.20.20:FF:000006">
    <property type="entry name" value="Dihydropteroate synthase"/>
    <property type="match status" value="1"/>
</dbReference>
<dbReference type="InterPro" id="IPR000489">
    <property type="entry name" value="Pterin-binding_dom"/>
</dbReference>
<dbReference type="InterPro" id="IPR006390">
    <property type="entry name" value="DHP_synth_dom"/>
</dbReference>
<proteinExistence type="inferred from homology"/>
<keyword evidence="10" id="KW-0418">Kinase</keyword>
<evidence type="ECO:0000256" key="6">
    <source>
        <dbReference type="ARBA" id="ARBA00009951"/>
    </source>
</evidence>
<dbReference type="CDD" id="cd00739">
    <property type="entry name" value="DHPS"/>
    <property type="match status" value="1"/>
</dbReference>
<organism evidence="16 17">
    <name type="scientific">Dorcoceras hygrometricum</name>
    <dbReference type="NCBI Taxonomy" id="472368"/>
    <lineage>
        <taxon>Eukaryota</taxon>
        <taxon>Viridiplantae</taxon>
        <taxon>Streptophyta</taxon>
        <taxon>Embryophyta</taxon>
        <taxon>Tracheophyta</taxon>
        <taxon>Spermatophyta</taxon>
        <taxon>Magnoliopsida</taxon>
        <taxon>eudicotyledons</taxon>
        <taxon>Gunneridae</taxon>
        <taxon>Pentapetalae</taxon>
        <taxon>asterids</taxon>
        <taxon>lamiids</taxon>
        <taxon>Lamiales</taxon>
        <taxon>Gesneriaceae</taxon>
        <taxon>Didymocarpoideae</taxon>
        <taxon>Trichosporeae</taxon>
        <taxon>Loxocarpinae</taxon>
        <taxon>Dorcoceras</taxon>
    </lineage>
</organism>
<dbReference type="NCBIfam" id="TIGR01498">
    <property type="entry name" value="folK"/>
    <property type="match status" value="1"/>
</dbReference>
<dbReference type="GO" id="GO:0046872">
    <property type="term" value="F:metal ion binding"/>
    <property type="evidence" value="ECO:0007669"/>
    <property type="project" value="UniProtKB-KW"/>
</dbReference>
<evidence type="ECO:0000256" key="12">
    <source>
        <dbReference type="ARBA" id="ARBA00022842"/>
    </source>
</evidence>
<dbReference type="GO" id="GO:0046656">
    <property type="term" value="P:folic acid biosynthetic process"/>
    <property type="evidence" value="ECO:0007669"/>
    <property type="project" value="UniProtKB-KW"/>
</dbReference>
<evidence type="ECO:0000256" key="5">
    <source>
        <dbReference type="ARBA" id="ARBA00005051"/>
    </source>
</evidence>
<evidence type="ECO:0000259" key="15">
    <source>
        <dbReference type="PROSITE" id="PS50972"/>
    </source>
</evidence>
<dbReference type="PANTHER" id="PTHR20941:SF1">
    <property type="entry name" value="FOLIC ACID SYNTHESIS PROTEIN FOL1"/>
    <property type="match status" value="1"/>
</dbReference>
<name>A0A2Z7C4G1_9LAMI</name>
<dbReference type="GO" id="GO:0005524">
    <property type="term" value="F:ATP binding"/>
    <property type="evidence" value="ECO:0007669"/>
    <property type="project" value="UniProtKB-KW"/>
</dbReference>
<dbReference type="Pfam" id="PF00809">
    <property type="entry name" value="Pterin_bind"/>
    <property type="match status" value="1"/>
</dbReference>
<evidence type="ECO:0000256" key="13">
    <source>
        <dbReference type="ARBA" id="ARBA00022909"/>
    </source>
</evidence>
<keyword evidence="12" id="KW-0460">Magnesium</keyword>
<dbReference type="GO" id="GO:0016301">
    <property type="term" value="F:kinase activity"/>
    <property type="evidence" value="ECO:0007669"/>
    <property type="project" value="UniProtKB-KW"/>
</dbReference>
<dbReference type="SUPFAM" id="SSF51717">
    <property type="entry name" value="Dihydropteroate synthetase-like"/>
    <property type="match status" value="1"/>
</dbReference>
<evidence type="ECO:0000256" key="4">
    <source>
        <dbReference type="ARBA" id="ARBA00004763"/>
    </source>
</evidence>
<keyword evidence="9" id="KW-0547">Nucleotide-binding</keyword>
<dbReference type="PROSITE" id="PS00794">
    <property type="entry name" value="HPPK"/>
    <property type="match status" value="1"/>
</dbReference>
<dbReference type="Gene3D" id="3.20.20.20">
    <property type="entry name" value="Dihydropteroate synthase-like"/>
    <property type="match status" value="1"/>
</dbReference>
<dbReference type="Pfam" id="PF01288">
    <property type="entry name" value="HPPK"/>
    <property type="match status" value="1"/>
</dbReference>
<evidence type="ECO:0000256" key="7">
    <source>
        <dbReference type="ARBA" id="ARBA00022679"/>
    </source>
</evidence>
<comment type="pathway">
    <text evidence="4">Cofactor biosynthesis; tetrahydrofolate biosynthesis; 7,8-dihydrofolate from 2-amino-4-hydroxy-6-hydroxymethyl-7,8-dihydropteridine diphosphate and 4-aminobenzoate: step 1/2.</text>
</comment>
<evidence type="ECO:0000256" key="9">
    <source>
        <dbReference type="ARBA" id="ARBA00022741"/>
    </source>
</evidence>
<dbReference type="NCBIfam" id="TIGR01496">
    <property type="entry name" value="DHPS"/>
    <property type="match status" value="1"/>
</dbReference>
<dbReference type="Gene3D" id="3.30.70.560">
    <property type="entry name" value="7,8-Dihydro-6-hydroxymethylpterin-pyrophosphokinase HPPK"/>
    <property type="match status" value="1"/>
</dbReference>
<reference evidence="16 17" key="1">
    <citation type="journal article" date="2015" name="Proc. Natl. Acad. Sci. U.S.A.">
        <title>The resurrection genome of Boea hygrometrica: A blueprint for survival of dehydration.</title>
        <authorList>
            <person name="Xiao L."/>
            <person name="Yang G."/>
            <person name="Zhang L."/>
            <person name="Yang X."/>
            <person name="Zhao S."/>
            <person name="Ji Z."/>
            <person name="Zhou Q."/>
            <person name="Hu M."/>
            <person name="Wang Y."/>
            <person name="Chen M."/>
            <person name="Xu Y."/>
            <person name="Jin H."/>
            <person name="Xiao X."/>
            <person name="Hu G."/>
            <person name="Bao F."/>
            <person name="Hu Y."/>
            <person name="Wan P."/>
            <person name="Li L."/>
            <person name="Deng X."/>
            <person name="Kuang T."/>
            <person name="Xiang C."/>
            <person name="Zhu J.K."/>
            <person name="Oliver M.J."/>
            <person name="He Y."/>
        </authorList>
    </citation>
    <scope>NUCLEOTIDE SEQUENCE [LARGE SCALE GENOMIC DNA]</scope>
    <source>
        <strain evidence="17">cv. XS01</strain>
    </source>
</reference>
<gene>
    <name evidence="16" type="ORF">F511_34811</name>
</gene>
<dbReference type="EMBL" id="KV001317">
    <property type="protein sequence ID" value="KZV39125.1"/>
    <property type="molecule type" value="Genomic_DNA"/>
</dbReference>
<dbReference type="CDD" id="cd00483">
    <property type="entry name" value="HPPK"/>
    <property type="match status" value="1"/>
</dbReference>
<evidence type="ECO:0000256" key="1">
    <source>
        <dbReference type="ARBA" id="ARBA00000012"/>
    </source>
</evidence>
<protein>
    <submittedName>
        <fullName evidence="16">Folic acid synthesis protein fol1</fullName>
    </submittedName>
</protein>
<keyword evidence="8" id="KW-0479">Metal-binding</keyword>
<dbReference type="InterPro" id="IPR045031">
    <property type="entry name" value="DHP_synth-like"/>
</dbReference>
<dbReference type="InterPro" id="IPR011005">
    <property type="entry name" value="Dihydropteroate_synth-like_sf"/>
</dbReference>
<keyword evidence="13" id="KW-0289">Folate biosynthesis</keyword>
<comment type="catalytic activity">
    <reaction evidence="2">
        <text>6-hydroxymethyl-7,8-dihydropterin + ATP = (7,8-dihydropterin-6-yl)methyl diphosphate + AMP + H(+)</text>
        <dbReference type="Rhea" id="RHEA:11412"/>
        <dbReference type="ChEBI" id="CHEBI:15378"/>
        <dbReference type="ChEBI" id="CHEBI:30616"/>
        <dbReference type="ChEBI" id="CHEBI:44841"/>
        <dbReference type="ChEBI" id="CHEBI:72950"/>
        <dbReference type="ChEBI" id="CHEBI:456215"/>
        <dbReference type="EC" id="2.7.6.3"/>
    </reaction>
</comment>
<keyword evidence="17" id="KW-1185">Reference proteome</keyword>
<comment type="similarity">
    <text evidence="6">In the C-terminal section; belongs to the DHPS family.</text>
</comment>
<dbReference type="InterPro" id="IPR035907">
    <property type="entry name" value="Hppk_sf"/>
</dbReference>
<evidence type="ECO:0000256" key="2">
    <source>
        <dbReference type="ARBA" id="ARBA00000198"/>
    </source>
</evidence>
<dbReference type="GO" id="GO:0003848">
    <property type="term" value="F:2-amino-4-hydroxy-6-hydroxymethyldihydropteridine diphosphokinase activity"/>
    <property type="evidence" value="ECO:0007669"/>
    <property type="project" value="UniProtKB-EC"/>
</dbReference>
<dbReference type="AlphaFoldDB" id="A0A2Z7C4G1"/>
<sequence>MSIFKKLMLANCGVRAAKKTSKESSLRLSRFFHDKLVEVHSKEQEVVIALGSNVGDRLHNFDEALQRMKKSGIHIARHGCLYETEPAYVTDQPHFLNSAVRGTTKLEPHKLLGVLKDIEREMGRVNGIRYGPRPIDLDILFYGNQRVNTDTLIIPHERIWERPFVMGPLVDLLGSDIDNDTVKSWDLFSGSPGGLFAVWEKQGGESIIGKDGMKRVLPVASKLWNWSSRTSIMGILNVTPDSFSDGGRFLSETSFISQVRLLLSEGADIIDLGAQSTRPMATKLSPEQELDRLMPFLEIIKKLPEMEGKLISVDTFYSQVAAESVSMGAHLINDVSGGNLDSNMHDVVAALKIPYILMHMRGNPSTMQNQENLKYDNVCAEVASELYTRARDAEISGIPAWRMIIDPGIGFSKDTGQNLDILNGLPTIRSEIAQRSMAMSRAPMLIGPSRKRFLGEICGRPVAARRDSATVAAITAGILAGANIVRVHNVGDNCDAVKLCDAMLQRRKF</sequence>
<dbReference type="GO" id="GO:0046654">
    <property type="term" value="P:tetrahydrofolate biosynthetic process"/>
    <property type="evidence" value="ECO:0007669"/>
    <property type="project" value="UniProtKB-UniPathway"/>
</dbReference>
<comment type="pathway">
    <text evidence="5">Cofactor biosynthesis; tetrahydrofolate biosynthesis; 2-amino-4-hydroxy-6-hydroxymethyl-7,8-dihydropteridine diphosphate from 7,8-dihydroneopterin triphosphate: step 4/4.</text>
</comment>
<evidence type="ECO:0000313" key="16">
    <source>
        <dbReference type="EMBL" id="KZV39125.1"/>
    </source>
</evidence>
<dbReference type="Proteomes" id="UP000250235">
    <property type="component" value="Unassembled WGS sequence"/>
</dbReference>
<feature type="domain" description="Pterin-binding" evidence="15">
    <location>
        <begin position="230"/>
        <end position="498"/>
    </location>
</feature>
<keyword evidence="14" id="KW-0511">Multifunctional enzyme</keyword>
<dbReference type="PROSITE" id="PS00793">
    <property type="entry name" value="DHPS_2"/>
    <property type="match status" value="1"/>
</dbReference>
<dbReference type="GO" id="GO:0004156">
    <property type="term" value="F:dihydropteroate synthase activity"/>
    <property type="evidence" value="ECO:0007669"/>
    <property type="project" value="UniProtKB-EC"/>
</dbReference>
<evidence type="ECO:0000256" key="3">
    <source>
        <dbReference type="ARBA" id="ARBA00001946"/>
    </source>
</evidence>
<dbReference type="SUPFAM" id="SSF55083">
    <property type="entry name" value="6-hydroxymethyl-7,8-dihydropterin pyrophosphokinase, HPPK"/>
    <property type="match status" value="1"/>
</dbReference>
<keyword evidence="7" id="KW-0808">Transferase</keyword>
<dbReference type="PROSITE" id="PS00792">
    <property type="entry name" value="DHPS_1"/>
    <property type="match status" value="1"/>
</dbReference>
<accession>A0A2Z7C4G1</accession>
<dbReference type="UniPathway" id="UPA00077">
    <property type="reaction ID" value="UER00155"/>
</dbReference>
<keyword evidence="11" id="KW-0067">ATP-binding</keyword>
<dbReference type="OrthoDB" id="615426at2759"/>
<dbReference type="PANTHER" id="PTHR20941">
    <property type="entry name" value="FOLATE SYNTHESIS PROTEINS"/>
    <property type="match status" value="1"/>
</dbReference>
<evidence type="ECO:0000256" key="14">
    <source>
        <dbReference type="ARBA" id="ARBA00023268"/>
    </source>
</evidence>
<evidence type="ECO:0000313" key="17">
    <source>
        <dbReference type="Proteomes" id="UP000250235"/>
    </source>
</evidence>
<evidence type="ECO:0000256" key="10">
    <source>
        <dbReference type="ARBA" id="ARBA00022777"/>
    </source>
</evidence>
<comment type="cofactor">
    <cofactor evidence="3">
        <name>Mg(2+)</name>
        <dbReference type="ChEBI" id="CHEBI:18420"/>
    </cofactor>
</comment>
<evidence type="ECO:0000256" key="8">
    <source>
        <dbReference type="ARBA" id="ARBA00022723"/>
    </source>
</evidence>
<comment type="catalytic activity">
    <reaction evidence="1">
        <text>(7,8-dihydropterin-6-yl)methyl diphosphate + 4-aminobenzoate = 7,8-dihydropteroate + diphosphate</text>
        <dbReference type="Rhea" id="RHEA:19949"/>
        <dbReference type="ChEBI" id="CHEBI:17836"/>
        <dbReference type="ChEBI" id="CHEBI:17839"/>
        <dbReference type="ChEBI" id="CHEBI:33019"/>
        <dbReference type="ChEBI" id="CHEBI:72950"/>
        <dbReference type="EC" id="2.5.1.15"/>
    </reaction>
</comment>
<dbReference type="PROSITE" id="PS50972">
    <property type="entry name" value="PTERIN_BINDING"/>
    <property type="match status" value="1"/>
</dbReference>
<dbReference type="InterPro" id="IPR000550">
    <property type="entry name" value="Hppk"/>
</dbReference>